<accession>A0A9P4QJE7</accession>
<evidence type="ECO:0000313" key="2">
    <source>
        <dbReference type="Proteomes" id="UP000799441"/>
    </source>
</evidence>
<proteinExistence type="predicted"/>
<keyword evidence="2" id="KW-1185">Reference proteome</keyword>
<name>A0A9P4QJE7_9PEZI</name>
<gene>
    <name evidence="1" type="ORF">K431DRAFT_290502</name>
</gene>
<comment type="caution">
    <text evidence="1">The sequence shown here is derived from an EMBL/GenBank/DDBJ whole genome shotgun (WGS) entry which is preliminary data.</text>
</comment>
<sequence length="289" mass="33147">MSPLTYVQVAAAGLLGKFFAFGGVKVSIYNTDLLQLVDELTREEVDRVRKLPENISLSDDWFDYLGLPSELRYKIFGYTYPNMRLDMHNKDSTILIPPAALVGNHQLRVDTLYLLLREGCISINGGVAHKRFTHWLNKVAAKNNGRPMRPYLPGQYLRFPYFGFYNHGMYSVNADLELAEKCERLADLNLTISERALLQRVVPESELLTPVPVVTLLQKFYFNKVLDLGFLQQLNITCKSTFNGHHWTVRGDQLSEMHEVETHIREKFAGLDRRVHIKHTISGYGYPAK</sequence>
<protein>
    <submittedName>
        <fullName evidence="1">Uncharacterized protein</fullName>
    </submittedName>
</protein>
<dbReference type="Proteomes" id="UP000799441">
    <property type="component" value="Unassembled WGS sequence"/>
</dbReference>
<reference evidence="1" key="1">
    <citation type="journal article" date="2020" name="Stud. Mycol.">
        <title>101 Dothideomycetes genomes: a test case for predicting lifestyles and emergence of pathogens.</title>
        <authorList>
            <person name="Haridas S."/>
            <person name="Albert R."/>
            <person name="Binder M."/>
            <person name="Bloem J."/>
            <person name="Labutti K."/>
            <person name="Salamov A."/>
            <person name="Andreopoulos B."/>
            <person name="Baker S."/>
            <person name="Barry K."/>
            <person name="Bills G."/>
            <person name="Bluhm B."/>
            <person name="Cannon C."/>
            <person name="Castanera R."/>
            <person name="Culley D."/>
            <person name="Daum C."/>
            <person name="Ezra D."/>
            <person name="Gonzalez J."/>
            <person name="Henrissat B."/>
            <person name="Kuo A."/>
            <person name="Liang C."/>
            <person name="Lipzen A."/>
            <person name="Lutzoni F."/>
            <person name="Magnuson J."/>
            <person name="Mondo S."/>
            <person name="Nolan M."/>
            <person name="Ohm R."/>
            <person name="Pangilinan J."/>
            <person name="Park H.-J."/>
            <person name="Ramirez L."/>
            <person name="Alfaro M."/>
            <person name="Sun H."/>
            <person name="Tritt A."/>
            <person name="Yoshinaga Y."/>
            <person name="Zwiers L.-H."/>
            <person name="Turgeon B."/>
            <person name="Goodwin S."/>
            <person name="Spatafora J."/>
            <person name="Crous P."/>
            <person name="Grigoriev I."/>
        </authorList>
    </citation>
    <scope>NUCLEOTIDE SEQUENCE</scope>
    <source>
        <strain evidence="1">CBS 116435</strain>
    </source>
</reference>
<organism evidence="1 2">
    <name type="scientific">Polychaeton citri CBS 116435</name>
    <dbReference type="NCBI Taxonomy" id="1314669"/>
    <lineage>
        <taxon>Eukaryota</taxon>
        <taxon>Fungi</taxon>
        <taxon>Dikarya</taxon>
        <taxon>Ascomycota</taxon>
        <taxon>Pezizomycotina</taxon>
        <taxon>Dothideomycetes</taxon>
        <taxon>Dothideomycetidae</taxon>
        <taxon>Capnodiales</taxon>
        <taxon>Capnodiaceae</taxon>
        <taxon>Polychaeton</taxon>
    </lineage>
</organism>
<evidence type="ECO:0000313" key="1">
    <source>
        <dbReference type="EMBL" id="KAF2726019.1"/>
    </source>
</evidence>
<dbReference type="AlphaFoldDB" id="A0A9P4QJE7"/>
<dbReference type="EMBL" id="MU003766">
    <property type="protein sequence ID" value="KAF2726019.1"/>
    <property type="molecule type" value="Genomic_DNA"/>
</dbReference>